<comment type="caution">
    <text evidence="2">The sequence shown here is derived from an EMBL/GenBank/DDBJ whole genome shotgun (WGS) entry which is preliminary data.</text>
</comment>
<dbReference type="EMBL" id="RXGB01000957">
    <property type="protein sequence ID" value="TMX01006.1"/>
    <property type="molecule type" value="Genomic_DNA"/>
</dbReference>
<name>A0A6N2C2I3_SOLCI</name>
<reference evidence="2" key="1">
    <citation type="submission" date="2019-05" db="EMBL/GenBank/DDBJ databases">
        <title>The de novo reference genome and transcriptome assemblies of the wild tomato species Solanum chilense.</title>
        <authorList>
            <person name="Stam R."/>
            <person name="Nosenko T."/>
            <person name="Hoerger A.C."/>
            <person name="Stephan W."/>
            <person name="Seidel M.A."/>
            <person name="Kuhn J.M.M."/>
            <person name="Haberer G."/>
            <person name="Tellier A."/>
        </authorList>
    </citation>
    <scope>NUCLEOTIDE SEQUENCE</scope>
    <source>
        <tissue evidence="2">Mature leaves</tissue>
    </source>
</reference>
<evidence type="ECO:0000313" key="2">
    <source>
        <dbReference type="EMBL" id="TMX01006.1"/>
    </source>
</evidence>
<sequence>NESSPKSKNKPSKQKRDAAKRRQIKQQEKDMEQEHEVREESDEYGVINSEDDLIDDNHSLQESDDNDESSEALIREFSPYKDQIIENEVQQSFKVQLNMDNAISNCNSKIWVFWNSDIDCNILDEDEQQITCDLKHNELQHQFTNTFIYAKCKQY</sequence>
<feature type="compositionally biased region" description="Basic residues" evidence="1">
    <location>
        <begin position="7"/>
        <end position="24"/>
    </location>
</feature>
<protein>
    <submittedName>
        <fullName evidence="2">Uncharacterized protein</fullName>
    </submittedName>
</protein>
<feature type="non-terminal residue" evidence="2">
    <location>
        <position position="155"/>
    </location>
</feature>
<proteinExistence type="predicted"/>
<evidence type="ECO:0000256" key="1">
    <source>
        <dbReference type="SAM" id="MobiDB-lite"/>
    </source>
</evidence>
<organism evidence="2">
    <name type="scientific">Solanum chilense</name>
    <name type="common">Tomato</name>
    <name type="synonym">Lycopersicon chilense</name>
    <dbReference type="NCBI Taxonomy" id="4083"/>
    <lineage>
        <taxon>Eukaryota</taxon>
        <taxon>Viridiplantae</taxon>
        <taxon>Streptophyta</taxon>
        <taxon>Embryophyta</taxon>
        <taxon>Tracheophyta</taxon>
        <taxon>Spermatophyta</taxon>
        <taxon>Magnoliopsida</taxon>
        <taxon>eudicotyledons</taxon>
        <taxon>Gunneridae</taxon>
        <taxon>Pentapetalae</taxon>
        <taxon>asterids</taxon>
        <taxon>lamiids</taxon>
        <taxon>Solanales</taxon>
        <taxon>Solanaceae</taxon>
        <taxon>Solanoideae</taxon>
        <taxon>Solaneae</taxon>
        <taxon>Solanum</taxon>
        <taxon>Solanum subgen. Lycopersicon</taxon>
    </lineage>
</organism>
<dbReference type="AlphaFoldDB" id="A0A6N2C2I3"/>
<gene>
    <name evidence="2" type="ORF">EJD97_025411</name>
</gene>
<accession>A0A6N2C2I3</accession>
<feature type="non-terminal residue" evidence="2">
    <location>
        <position position="1"/>
    </location>
</feature>
<feature type="compositionally biased region" description="Acidic residues" evidence="1">
    <location>
        <begin position="39"/>
        <end position="54"/>
    </location>
</feature>
<feature type="compositionally biased region" description="Basic and acidic residues" evidence="1">
    <location>
        <begin position="25"/>
        <end position="38"/>
    </location>
</feature>
<feature type="region of interest" description="Disordered" evidence="1">
    <location>
        <begin position="1"/>
        <end position="71"/>
    </location>
</feature>